<dbReference type="GO" id="GO:0000213">
    <property type="term" value="F:tRNA-intron lyase activity"/>
    <property type="evidence" value="ECO:0007669"/>
    <property type="project" value="UniProtKB-UniRule"/>
</dbReference>
<feature type="compositionally biased region" description="Basic and acidic residues" evidence="6">
    <location>
        <begin position="96"/>
        <end position="105"/>
    </location>
</feature>
<dbReference type="CDD" id="cd22363">
    <property type="entry name" value="tRNA-intron_lyase_C"/>
    <property type="match status" value="1"/>
</dbReference>
<feature type="active site" evidence="5">
    <location>
        <position position="304"/>
    </location>
</feature>
<dbReference type="PIRSF" id="PIRSF011789">
    <property type="entry name" value="tRNA_splic_SEN2"/>
    <property type="match status" value="1"/>
</dbReference>
<gene>
    <name evidence="9" type="ORF">E3P86_01293</name>
    <name evidence="8" type="ORF">E3P90_02277</name>
</gene>
<dbReference type="OMA" id="AFYPNNP"/>
<evidence type="ECO:0000259" key="7">
    <source>
        <dbReference type="Pfam" id="PF01974"/>
    </source>
</evidence>
<dbReference type="GO" id="GO:0000214">
    <property type="term" value="C:tRNA-intron endonuclease complex"/>
    <property type="evidence" value="ECO:0007669"/>
    <property type="project" value="UniProtKB-UniRule"/>
</dbReference>
<reference evidence="10 11" key="1">
    <citation type="submission" date="2019-03" db="EMBL/GenBank/DDBJ databases">
        <title>Sequencing 23 genomes of Wallemia ichthyophaga.</title>
        <authorList>
            <person name="Gostincar C."/>
        </authorList>
    </citation>
    <scope>NUCLEOTIDE SEQUENCE [LARGE SCALE GENOMIC DNA]</scope>
    <source>
        <strain evidence="9 11">EXF-6200</strain>
        <strain evidence="8 10">EXF-8621</strain>
    </source>
</reference>
<dbReference type="PANTHER" id="PTHR21227:SF0">
    <property type="entry name" value="TRNA-SPLICING ENDONUCLEASE SUBUNIT SEN2"/>
    <property type="match status" value="1"/>
</dbReference>
<feature type="active site" evidence="5">
    <location>
        <position position="296"/>
    </location>
</feature>
<dbReference type="Proteomes" id="UP000310689">
    <property type="component" value="Unassembled WGS sequence"/>
</dbReference>
<evidence type="ECO:0000256" key="1">
    <source>
        <dbReference type="ARBA" id="ARBA00008078"/>
    </source>
</evidence>
<sequence>MAANPPPRNNTAHKRIKQHQNRIYANPLPVLIDQRPSTFLAGLSRFGQKSLINPQCVGVYIKQTQSVWVINERDVRVLWTRGFFGKGSLSRSEPTWNDRQRKLAVGDKPQPTAEEITSKRRIERNKMKIERAKVLSEAQLAAEAALEGSDSIKLSPPMPADDNDNLPLNEKSSNPIEPSSPPKWEPLEPDTQEEQQDLSNAEHLQLTLPEAFFLAWGIGCLKIVDPYTDAVIPINQLWKECRLASMFLQNAPDSRDTCLQRLDNPFLVNYAIYHYYRSLGWVIKSGIKFCVDIVLYKRGPVFHHAEFAVVICPTYEDQRDKESSPFDLHNSDKLSWQWLNTINRVNGQAKKTLILAYVQIPSQEKVRNLDDPAKLLAEYRVKEVVLKRFVAARNRDN</sequence>
<dbReference type="InterPro" id="IPR006676">
    <property type="entry name" value="tRNA_splic"/>
</dbReference>
<name>A0A4T0FCW0_WALIC</name>
<organism evidence="9 11">
    <name type="scientific">Wallemia ichthyophaga</name>
    <dbReference type="NCBI Taxonomy" id="245174"/>
    <lineage>
        <taxon>Eukaryota</taxon>
        <taxon>Fungi</taxon>
        <taxon>Dikarya</taxon>
        <taxon>Basidiomycota</taxon>
        <taxon>Wallemiomycotina</taxon>
        <taxon>Wallemiomycetes</taxon>
        <taxon>Wallemiales</taxon>
        <taxon>Wallemiaceae</taxon>
        <taxon>Wallemia</taxon>
    </lineage>
</organism>
<dbReference type="InterPro" id="IPR036167">
    <property type="entry name" value="tRNA_intron_Endo_cat-like_sf"/>
</dbReference>
<dbReference type="GO" id="GO:0005737">
    <property type="term" value="C:cytoplasm"/>
    <property type="evidence" value="ECO:0007669"/>
    <property type="project" value="TreeGrafter"/>
</dbReference>
<dbReference type="GO" id="GO:0000379">
    <property type="term" value="P:tRNA-type intron splice site recognition and cleavage"/>
    <property type="evidence" value="ECO:0007669"/>
    <property type="project" value="TreeGrafter"/>
</dbReference>
<feature type="domain" description="tRNA intron endonuclease catalytic" evidence="7">
    <location>
        <begin position="266"/>
        <end position="359"/>
    </location>
</feature>
<comment type="function">
    <text evidence="4">Constitutes one of the two catalytic subunit of the tRNA-splicing endonuclease complex, a complex responsible for identification and cleavage of the splice sites in pre-tRNA. It cleaves pre-tRNA at the 5'- and 3'-splice sites to release the intron. The products are an intron and two tRNA half-molecules bearing 2',3'-cyclic phosphate and 5'-OH termini. There are no conserved sequences at the splice sites, but the intron is invariably located at the same site in the gene, placing the splice sites an invariant distance from the constant structural features of the tRNA body.</text>
</comment>
<feature type="active site" evidence="5">
    <location>
        <position position="351"/>
    </location>
</feature>
<accession>A0A4T0FCW0</accession>
<evidence type="ECO:0000313" key="10">
    <source>
        <dbReference type="Proteomes" id="UP000306954"/>
    </source>
</evidence>
<evidence type="ECO:0000256" key="5">
    <source>
        <dbReference type="PIRSR" id="PIRSR011789-1"/>
    </source>
</evidence>
<dbReference type="Proteomes" id="UP000306954">
    <property type="component" value="Unassembled WGS sequence"/>
</dbReference>
<proteinExistence type="inferred from homology"/>
<dbReference type="InterPro" id="IPR011856">
    <property type="entry name" value="tRNA_endonuc-like_dom_sf"/>
</dbReference>
<evidence type="ECO:0000256" key="6">
    <source>
        <dbReference type="SAM" id="MobiDB-lite"/>
    </source>
</evidence>
<evidence type="ECO:0000256" key="4">
    <source>
        <dbReference type="PIRNR" id="PIRNR011789"/>
    </source>
</evidence>
<feature type="region of interest" description="Disordered" evidence="6">
    <location>
        <begin position="89"/>
        <end position="121"/>
    </location>
</feature>
<comment type="similarity">
    <text evidence="1 4">Belongs to the tRNA-intron endonuclease family.</text>
</comment>
<comment type="caution">
    <text evidence="9">The sequence shown here is derived from an EMBL/GenBank/DDBJ whole genome shotgun (WGS) entry which is preliminary data.</text>
</comment>
<keyword evidence="2 4" id="KW-0819">tRNA processing</keyword>
<keyword evidence="3 4" id="KW-0456">Lyase</keyword>
<dbReference type="EMBL" id="SPOF01000021">
    <property type="protein sequence ID" value="TIB11894.1"/>
    <property type="molecule type" value="Genomic_DNA"/>
</dbReference>
<dbReference type="SUPFAM" id="SSF53032">
    <property type="entry name" value="tRNA-intron endonuclease catalytic domain-like"/>
    <property type="match status" value="1"/>
</dbReference>
<feature type="region of interest" description="Disordered" evidence="6">
    <location>
        <begin position="148"/>
        <end position="199"/>
    </location>
</feature>
<dbReference type="InterPro" id="IPR016589">
    <property type="entry name" value="tRNA_splic_SEN2"/>
</dbReference>
<evidence type="ECO:0000256" key="2">
    <source>
        <dbReference type="ARBA" id="ARBA00022694"/>
    </source>
</evidence>
<evidence type="ECO:0000313" key="11">
    <source>
        <dbReference type="Proteomes" id="UP000310689"/>
    </source>
</evidence>
<evidence type="ECO:0000313" key="9">
    <source>
        <dbReference type="EMBL" id="TIB39097.1"/>
    </source>
</evidence>
<dbReference type="FunFam" id="3.40.1350.10:FF:000007">
    <property type="entry name" value="tRNA-splicing endonuclease subunit Sen2"/>
    <property type="match status" value="1"/>
</dbReference>
<dbReference type="Pfam" id="PF01974">
    <property type="entry name" value="tRNA_int_endo"/>
    <property type="match status" value="1"/>
</dbReference>
<dbReference type="PANTHER" id="PTHR21227">
    <property type="entry name" value="TRNA-SPLICING ENDONUCLEASE SUBUNIT SEN2"/>
    <property type="match status" value="1"/>
</dbReference>
<feature type="compositionally biased region" description="Acidic residues" evidence="6">
    <location>
        <begin position="187"/>
        <end position="196"/>
    </location>
</feature>
<protein>
    <recommendedName>
        <fullName evidence="4">tRNA-splicing endonuclease subunit Sen2</fullName>
        <ecNumber evidence="4">4.6.1.16</ecNumber>
    </recommendedName>
</protein>
<dbReference type="AlphaFoldDB" id="A0A4T0FCW0"/>
<dbReference type="EC" id="4.6.1.16" evidence="4"/>
<dbReference type="EMBL" id="SPOI01000041">
    <property type="protein sequence ID" value="TIB39097.1"/>
    <property type="molecule type" value="Genomic_DNA"/>
</dbReference>
<evidence type="ECO:0000313" key="8">
    <source>
        <dbReference type="EMBL" id="TIB11894.1"/>
    </source>
</evidence>
<dbReference type="Gene3D" id="3.40.1350.10">
    <property type="match status" value="1"/>
</dbReference>
<evidence type="ECO:0000256" key="3">
    <source>
        <dbReference type="ARBA" id="ARBA00023239"/>
    </source>
</evidence>
<dbReference type="GO" id="GO:0003676">
    <property type="term" value="F:nucleic acid binding"/>
    <property type="evidence" value="ECO:0007669"/>
    <property type="project" value="InterPro"/>
</dbReference>
<dbReference type="InterPro" id="IPR006677">
    <property type="entry name" value="tRNA_intron_Endonuc_cat-like"/>
</dbReference>